<dbReference type="OrthoDB" id="1426774at2"/>
<dbReference type="InterPro" id="IPR025870">
    <property type="entry name" value="Glyoxalase-like_dom"/>
</dbReference>
<protein>
    <submittedName>
        <fullName evidence="2">Glyoxalase-like protein</fullName>
    </submittedName>
</protein>
<dbReference type="RefSeq" id="WP_126541449.1">
    <property type="nucleotide sequence ID" value="NZ_BSPM01000004.1"/>
</dbReference>
<dbReference type="EMBL" id="SNXY01000007">
    <property type="protein sequence ID" value="TDP85615.1"/>
    <property type="molecule type" value="Genomic_DNA"/>
</dbReference>
<dbReference type="InterPro" id="IPR029068">
    <property type="entry name" value="Glyas_Bleomycin-R_OHBP_Dase"/>
</dbReference>
<accession>A0A4R6RHG5</accession>
<gene>
    <name evidence="2" type="ORF">EDD54_2470</name>
</gene>
<evidence type="ECO:0000313" key="3">
    <source>
        <dbReference type="Proteomes" id="UP000294547"/>
    </source>
</evidence>
<organism evidence="2 3">
    <name type="scientific">Oharaeibacter diazotrophicus</name>
    <dbReference type="NCBI Taxonomy" id="1920512"/>
    <lineage>
        <taxon>Bacteria</taxon>
        <taxon>Pseudomonadati</taxon>
        <taxon>Pseudomonadota</taxon>
        <taxon>Alphaproteobacteria</taxon>
        <taxon>Hyphomicrobiales</taxon>
        <taxon>Pleomorphomonadaceae</taxon>
        <taxon>Oharaeibacter</taxon>
    </lineage>
</organism>
<dbReference type="Proteomes" id="UP000294547">
    <property type="component" value="Unassembled WGS sequence"/>
</dbReference>
<name>A0A4R6RHG5_9HYPH</name>
<feature type="domain" description="Glyoxalase-like" evidence="1">
    <location>
        <begin position="5"/>
        <end position="84"/>
    </location>
</feature>
<dbReference type="Gene3D" id="3.10.180.10">
    <property type="entry name" value="2,3-Dihydroxybiphenyl 1,2-Dioxygenase, domain 1"/>
    <property type="match status" value="1"/>
</dbReference>
<comment type="caution">
    <text evidence="2">The sequence shown here is derived from an EMBL/GenBank/DDBJ whole genome shotgun (WGS) entry which is preliminary data.</text>
</comment>
<keyword evidence="3" id="KW-1185">Reference proteome</keyword>
<dbReference type="Pfam" id="PF13468">
    <property type="entry name" value="Glyoxalase_3"/>
    <property type="match status" value="1"/>
</dbReference>
<sequence>MDLRLDHVFLFVELAEARPGGAVHDRLAAAGLVPSYERRHHGQGTANVCWCFDDAYLELLFVVDPDEIAAPATARSRLAERARWRTTGASPVGIGLRGGALPLPTWEYRFEGLPPGLSIPVAAASDDVRRPFVFVSPGTRPPVEWTDGHAGVRQVAAGWTGFAVEIDTGAAPAGDLEALVSAVPGVTLARRPAAPLNLVLTGPGGRRRRIELP</sequence>
<evidence type="ECO:0000259" key="1">
    <source>
        <dbReference type="Pfam" id="PF13468"/>
    </source>
</evidence>
<dbReference type="AlphaFoldDB" id="A0A4R6RHG5"/>
<proteinExistence type="predicted"/>
<reference evidence="2 3" key="1">
    <citation type="submission" date="2019-03" db="EMBL/GenBank/DDBJ databases">
        <title>Genomic Encyclopedia of Type Strains, Phase IV (KMG-IV): sequencing the most valuable type-strain genomes for metagenomic binning, comparative biology and taxonomic classification.</title>
        <authorList>
            <person name="Goeker M."/>
        </authorList>
    </citation>
    <scope>NUCLEOTIDE SEQUENCE [LARGE SCALE GENOMIC DNA]</scope>
    <source>
        <strain evidence="2 3">DSM 102969</strain>
    </source>
</reference>
<evidence type="ECO:0000313" key="2">
    <source>
        <dbReference type="EMBL" id="TDP85615.1"/>
    </source>
</evidence>